<dbReference type="InterPro" id="IPR018247">
    <property type="entry name" value="EF_Hand_1_Ca_BS"/>
</dbReference>
<keyword evidence="1" id="KW-0732">Signal</keyword>
<dbReference type="Pfam" id="PF13499">
    <property type="entry name" value="EF-hand_7"/>
    <property type="match status" value="1"/>
</dbReference>
<proteinExistence type="predicted"/>
<evidence type="ECO:0000256" key="1">
    <source>
        <dbReference type="SAM" id="SignalP"/>
    </source>
</evidence>
<protein>
    <recommendedName>
        <fullName evidence="2">EF-hand domain-containing protein</fullName>
    </recommendedName>
</protein>
<dbReference type="Proteomes" id="UP001160625">
    <property type="component" value="Unassembled WGS sequence"/>
</dbReference>
<feature type="signal peptide" evidence="1">
    <location>
        <begin position="1"/>
        <end position="21"/>
    </location>
</feature>
<feature type="domain" description="EF-hand" evidence="2">
    <location>
        <begin position="31"/>
        <end position="66"/>
    </location>
</feature>
<feature type="domain" description="EF-hand" evidence="2">
    <location>
        <begin position="96"/>
        <end position="131"/>
    </location>
</feature>
<gene>
    <name evidence="3" type="ORF">QGN17_16835</name>
</gene>
<accession>A0ABT6N5M6</accession>
<dbReference type="PROSITE" id="PS00018">
    <property type="entry name" value="EF_HAND_1"/>
    <property type="match status" value="1"/>
</dbReference>
<feature type="chain" id="PRO_5046705024" description="EF-hand domain-containing protein" evidence="1">
    <location>
        <begin position="22"/>
        <end position="132"/>
    </location>
</feature>
<name>A0ABT6N5M6_9SPHN</name>
<reference evidence="3" key="1">
    <citation type="submission" date="2023-04" db="EMBL/GenBank/DDBJ databases">
        <title>Sphingomonas sp. MAHUQ-71 isolated from rice field.</title>
        <authorList>
            <person name="Huq M.A."/>
        </authorList>
    </citation>
    <scope>NUCLEOTIDE SEQUENCE</scope>
    <source>
        <strain evidence="3">MAHUQ-71</strain>
    </source>
</reference>
<dbReference type="RefSeq" id="WP_281045746.1">
    <property type="nucleotide sequence ID" value="NZ_JARYGZ010000002.1"/>
</dbReference>
<keyword evidence="4" id="KW-1185">Reference proteome</keyword>
<evidence type="ECO:0000313" key="4">
    <source>
        <dbReference type="Proteomes" id="UP001160625"/>
    </source>
</evidence>
<dbReference type="InterPro" id="IPR002048">
    <property type="entry name" value="EF_hand_dom"/>
</dbReference>
<dbReference type="SMART" id="SM00054">
    <property type="entry name" value="EFh"/>
    <property type="match status" value="2"/>
</dbReference>
<dbReference type="EMBL" id="JARYGZ010000002">
    <property type="protein sequence ID" value="MDH7640403.1"/>
    <property type="molecule type" value="Genomic_DNA"/>
</dbReference>
<dbReference type="Gene3D" id="1.10.238.10">
    <property type="entry name" value="EF-hand"/>
    <property type="match status" value="2"/>
</dbReference>
<dbReference type="SUPFAM" id="SSF47473">
    <property type="entry name" value="EF-hand"/>
    <property type="match status" value="1"/>
</dbReference>
<dbReference type="InterPro" id="IPR011992">
    <property type="entry name" value="EF-hand-dom_pair"/>
</dbReference>
<organism evidence="3 4">
    <name type="scientific">Sphingomonas oryzagri</name>
    <dbReference type="NCBI Taxonomy" id="3042314"/>
    <lineage>
        <taxon>Bacteria</taxon>
        <taxon>Pseudomonadati</taxon>
        <taxon>Pseudomonadota</taxon>
        <taxon>Alphaproteobacteria</taxon>
        <taxon>Sphingomonadales</taxon>
        <taxon>Sphingomonadaceae</taxon>
        <taxon>Sphingomonas</taxon>
    </lineage>
</organism>
<evidence type="ECO:0000259" key="2">
    <source>
        <dbReference type="PROSITE" id="PS50222"/>
    </source>
</evidence>
<dbReference type="PROSITE" id="PS50222">
    <property type="entry name" value="EF_HAND_2"/>
    <property type="match status" value="2"/>
</dbReference>
<dbReference type="Pfam" id="PF13202">
    <property type="entry name" value="EF-hand_5"/>
    <property type="match status" value="1"/>
</dbReference>
<comment type="caution">
    <text evidence="3">The sequence shown here is derived from an EMBL/GenBank/DDBJ whole genome shotgun (WGS) entry which is preliminary data.</text>
</comment>
<sequence>MLKISALLAASLFATAASAQALPDRPITRAEVVAAAKAQFQKIDANHDGIVTREEFEAYRQKQAAAGGDDNPFTHVGSHWFDHADPDGTGRVTLDQAEQHPLKLFDMADMNHDGVISPTEARMAMAFRSFGK</sequence>
<evidence type="ECO:0000313" key="3">
    <source>
        <dbReference type="EMBL" id="MDH7640403.1"/>
    </source>
</evidence>